<reference evidence="10 11" key="1">
    <citation type="submission" date="2019-07" db="EMBL/GenBank/DDBJ databases">
        <title>Insights of Desulfuromonas acetexigens electromicrobiology.</title>
        <authorList>
            <person name="Katuri K."/>
            <person name="Sapireddy V."/>
            <person name="Shaw D.R."/>
            <person name="Saikaly P."/>
        </authorList>
    </citation>
    <scope>NUCLEOTIDE SEQUENCE [LARGE SCALE GENOMIC DNA]</scope>
    <source>
        <strain evidence="10 11">2873</strain>
    </source>
</reference>
<feature type="transmembrane region" description="Helical" evidence="8">
    <location>
        <begin position="236"/>
        <end position="253"/>
    </location>
</feature>
<keyword evidence="7" id="KW-0802">TPR repeat</keyword>
<organism evidence="10 11">
    <name type="scientific">Trichloromonas acetexigens</name>
    <dbReference type="NCBI Taxonomy" id="38815"/>
    <lineage>
        <taxon>Bacteria</taxon>
        <taxon>Pseudomonadati</taxon>
        <taxon>Thermodesulfobacteriota</taxon>
        <taxon>Desulfuromonadia</taxon>
        <taxon>Desulfuromonadales</taxon>
        <taxon>Trichloromonadaceae</taxon>
        <taxon>Trichloromonas</taxon>
    </lineage>
</organism>
<dbReference type="SUPFAM" id="SSF48452">
    <property type="entry name" value="TPR-like"/>
    <property type="match status" value="1"/>
</dbReference>
<evidence type="ECO:0000256" key="1">
    <source>
        <dbReference type="ARBA" id="ARBA00004141"/>
    </source>
</evidence>
<feature type="transmembrane region" description="Helical" evidence="8">
    <location>
        <begin position="192"/>
        <end position="216"/>
    </location>
</feature>
<evidence type="ECO:0000256" key="2">
    <source>
        <dbReference type="ARBA" id="ARBA00009045"/>
    </source>
</evidence>
<dbReference type="AlphaFoldDB" id="A0A550J659"/>
<dbReference type="PANTHER" id="PTHR43731">
    <property type="entry name" value="RHOMBOID PROTEASE"/>
    <property type="match status" value="1"/>
</dbReference>
<dbReference type="InterPro" id="IPR050925">
    <property type="entry name" value="Rhomboid_protease_S54"/>
</dbReference>
<evidence type="ECO:0000259" key="9">
    <source>
        <dbReference type="Pfam" id="PF01694"/>
    </source>
</evidence>
<evidence type="ECO:0000256" key="7">
    <source>
        <dbReference type="PROSITE-ProRule" id="PRU00339"/>
    </source>
</evidence>
<dbReference type="EMBL" id="VJVV01000015">
    <property type="protein sequence ID" value="TRO78694.1"/>
    <property type="molecule type" value="Genomic_DNA"/>
</dbReference>
<evidence type="ECO:0000313" key="11">
    <source>
        <dbReference type="Proteomes" id="UP000317155"/>
    </source>
</evidence>
<evidence type="ECO:0000256" key="4">
    <source>
        <dbReference type="ARBA" id="ARBA00022801"/>
    </source>
</evidence>
<comment type="similarity">
    <text evidence="2">Belongs to the peptidase S54 family.</text>
</comment>
<dbReference type="Proteomes" id="UP000317155">
    <property type="component" value="Unassembled WGS sequence"/>
</dbReference>
<dbReference type="GO" id="GO:0016020">
    <property type="term" value="C:membrane"/>
    <property type="evidence" value="ECO:0007669"/>
    <property type="project" value="UniProtKB-SubCell"/>
</dbReference>
<feature type="transmembrane region" description="Helical" evidence="8">
    <location>
        <begin position="166"/>
        <end position="185"/>
    </location>
</feature>
<evidence type="ECO:0000313" key="10">
    <source>
        <dbReference type="EMBL" id="TRO78694.1"/>
    </source>
</evidence>
<dbReference type="PANTHER" id="PTHR43731:SF14">
    <property type="entry name" value="PRESENILIN-ASSOCIATED RHOMBOID-LIKE PROTEIN, MITOCHONDRIAL"/>
    <property type="match status" value="1"/>
</dbReference>
<evidence type="ECO:0000256" key="6">
    <source>
        <dbReference type="ARBA" id="ARBA00023136"/>
    </source>
</evidence>
<keyword evidence="5 8" id="KW-1133">Transmembrane helix</keyword>
<gene>
    <name evidence="10" type="ORF">FL622_15485</name>
</gene>
<feature type="repeat" description="TPR" evidence="7">
    <location>
        <begin position="309"/>
        <end position="342"/>
    </location>
</feature>
<keyword evidence="10" id="KW-0645">Protease</keyword>
<evidence type="ECO:0000256" key="8">
    <source>
        <dbReference type="SAM" id="Phobius"/>
    </source>
</evidence>
<dbReference type="Gene3D" id="1.20.1540.10">
    <property type="entry name" value="Rhomboid-like"/>
    <property type="match status" value="1"/>
</dbReference>
<dbReference type="InterPro" id="IPR035952">
    <property type="entry name" value="Rhomboid-like_sf"/>
</dbReference>
<dbReference type="InterPro" id="IPR022764">
    <property type="entry name" value="Peptidase_S54_rhomboid_dom"/>
</dbReference>
<comment type="subcellular location">
    <subcellularLocation>
        <location evidence="1">Membrane</location>
        <topology evidence="1">Multi-pass membrane protein</topology>
    </subcellularLocation>
</comment>
<evidence type="ECO:0000256" key="3">
    <source>
        <dbReference type="ARBA" id="ARBA00022692"/>
    </source>
</evidence>
<dbReference type="InterPro" id="IPR019734">
    <property type="entry name" value="TPR_rpt"/>
</dbReference>
<dbReference type="Pfam" id="PF01694">
    <property type="entry name" value="Rhomboid"/>
    <property type="match status" value="1"/>
</dbReference>
<dbReference type="PROSITE" id="PS50005">
    <property type="entry name" value="TPR"/>
    <property type="match status" value="1"/>
</dbReference>
<keyword evidence="4" id="KW-0378">Hydrolase</keyword>
<feature type="domain" description="Peptidase S54 rhomboid" evidence="9">
    <location>
        <begin position="102"/>
        <end position="253"/>
    </location>
</feature>
<feature type="transmembrane region" description="Helical" evidence="8">
    <location>
        <begin position="105"/>
        <end position="129"/>
    </location>
</feature>
<dbReference type="GO" id="GO:0006508">
    <property type="term" value="P:proteolysis"/>
    <property type="evidence" value="ECO:0007669"/>
    <property type="project" value="UniProtKB-KW"/>
</dbReference>
<evidence type="ECO:0000256" key="5">
    <source>
        <dbReference type="ARBA" id="ARBA00022989"/>
    </source>
</evidence>
<sequence length="408" mass="44963">MPRRRTSFARACVMLLPVGDTPNPPGIPYATYLLIGLNVAVFLLIAVPLSGTRPELADPLLHEYLRVAGAKTPQAARILFQQLSAYDLYVFRHGFRPGSPDLSTLFSAMFLHGGWMHLFGNMLFLYIFGDNVEHRLGRFRFLLAYLGMGVLSTLFFALFVPSSQVPLVGASGAISGVLGCYYLWFPRNQIKIFVFLFPLLVTTFLVPARLVLGFYLLVDNLLPFLLDAGGNGGVAHGAHIGGFIAGLAIAWGLDRAPERRWRRGSEVAAGAGGDPGENLRQALVGDDLALADALYRQLGDRQARARLASETWLDLGEFYLTHRRFDPALGLFRRFIAERPADPGLDRAYLGAGKALIHQPRCITSAYHYFLAALDLARTPERAEEARLHLRGIERLGGKGPGTRQEKC</sequence>
<dbReference type="OrthoDB" id="9813074at2"/>
<proteinExistence type="inferred from homology"/>
<keyword evidence="6 8" id="KW-0472">Membrane</keyword>
<feature type="transmembrane region" description="Helical" evidence="8">
    <location>
        <begin position="29"/>
        <end position="49"/>
    </location>
</feature>
<dbReference type="GO" id="GO:0004252">
    <property type="term" value="F:serine-type endopeptidase activity"/>
    <property type="evidence" value="ECO:0007669"/>
    <property type="project" value="InterPro"/>
</dbReference>
<dbReference type="InterPro" id="IPR011990">
    <property type="entry name" value="TPR-like_helical_dom_sf"/>
</dbReference>
<dbReference type="Gene3D" id="1.25.40.10">
    <property type="entry name" value="Tetratricopeptide repeat domain"/>
    <property type="match status" value="1"/>
</dbReference>
<protein>
    <submittedName>
        <fullName evidence="10">Rhomboid family intramembrane serine protease</fullName>
    </submittedName>
</protein>
<name>A0A550J659_9BACT</name>
<keyword evidence="3 8" id="KW-0812">Transmembrane</keyword>
<feature type="transmembrane region" description="Helical" evidence="8">
    <location>
        <begin position="141"/>
        <end position="160"/>
    </location>
</feature>
<dbReference type="SUPFAM" id="SSF144091">
    <property type="entry name" value="Rhomboid-like"/>
    <property type="match status" value="1"/>
</dbReference>
<comment type="caution">
    <text evidence="10">The sequence shown here is derived from an EMBL/GenBank/DDBJ whole genome shotgun (WGS) entry which is preliminary data.</text>
</comment>
<keyword evidence="11" id="KW-1185">Reference proteome</keyword>
<accession>A0A550J659</accession>